<reference evidence="2 3" key="1">
    <citation type="submission" date="2019-06" db="EMBL/GenBank/DDBJ databases">
        <title>Whole genome shotgun sequence of Streptomyces spinoverrucosus NBRC 14228.</title>
        <authorList>
            <person name="Hosoyama A."/>
            <person name="Uohara A."/>
            <person name="Ohji S."/>
            <person name="Ichikawa N."/>
        </authorList>
    </citation>
    <scope>NUCLEOTIDE SEQUENCE [LARGE SCALE GENOMIC DNA]</scope>
    <source>
        <strain evidence="2 3">NBRC 14228</strain>
    </source>
</reference>
<sequence length="108" mass="11459">MGVPPREPGEARSSVGERANKAPKRRRWGCPRASRAKPVRAGEEPRGVLATRRACVPDAARQGGICQAGRPYARVDASSITVMSEGAPTRVGGPQAPAPRLTYSWVSP</sequence>
<feature type="region of interest" description="Disordered" evidence="1">
    <location>
        <begin position="1"/>
        <end position="47"/>
    </location>
</feature>
<dbReference type="Proteomes" id="UP000317881">
    <property type="component" value="Unassembled WGS sequence"/>
</dbReference>
<evidence type="ECO:0000313" key="2">
    <source>
        <dbReference type="EMBL" id="GEC07905.1"/>
    </source>
</evidence>
<dbReference type="EMBL" id="BJND01000044">
    <property type="protein sequence ID" value="GEC07905.1"/>
    <property type="molecule type" value="Genomic_DNA"/>
</dbReference>
<protein>
    <submittedName>
        <fullName evidence="2">Uncharacterized protein</fullName>
    </submittedName>
</protein>
<feature type="region of interest" description="Disordered" evidence="1">
    <location>
        <begin position="85"/>
        <end position="108"/>
    </location>
</feature>
<dbReference type="AlphaFoldDB" id="A0A4Y3VPF7"/>
<name>A0A4Y3VPF7_9ACTN</name>
<comment type="caution">
    <text evidence="2">The sequence shown here is derived from an EMBL/GenBank/DDBJ whole genome shotgun (WGS) entry which is preliminary data.</text>
</comment>
<accession>A0A4Y3VPF7</accession>
<evidence type="ECO:0000256" key="1">
    <source>
        <dbReference type="SAM" id="MobiDB-lite"/>
    </source>
</evidence>
<keyword evidence="3" id="KW-1185">Reference proteome</keyword>
<feature type="compositionally biased region" description="Basic residues" evidence="1">
    <location>
        <begin position="21"/>
        <end position="38"/>
    </location>
</feature>
<proteinExistence type="predicted"/>
<evidence type="ECO:0000313" key="3">
    <source>
        <dbReference type="Proteomes" id="UP000317881"/>
    </source>
</evidence>
<organism evidence="2 3">
    <name type="scientific">Streptomyces spinoverrucosus</name>
    <dbReference type="NCBI Taxonomy" id="284043"/>
    <lineage>
        <taxon>Bacteria</taxon>
        <taxon>Bacillati</taxon>
        <taxon>Actinomycetota</taxon>
        <taxon>Actinomycetes</taxon>
        <taxon>Kitasatosporales</taxon>
        <taxon>Streptomycetaceae</taxon>
        <taxon>Streptomyces</taxon>
    </lineage>
</organism>
<gene>
    <name evidence="2" type="ORF">SSP24_55600</name>
</gene>